<sequence length="212" mass="23618">MGSSIVRASGVGCVLIPSEGEPLKYALVLTFPATNNEAEYEALITGLLIAKGVGITNLHVKCDSQFVVRITSFANSMKELLEHTREQKPLPQYAKSVGGPLTELTPILVTWPFSTWGIDIMGPLPLAFGGRKFIVMFVEYFSKWVEVDAVASICEKAIIKFFTILISRFVVPYALVSDNGTQFPRKEFEKFCMSCISNKGSHLWDFQRPTVW</sequence>
<dbReference type="GO" id="GO:0003676">
    <property type="term" value="F:nucleic acid binding"/>
    <property type="evidence" value="ECO:0007669"/>
    <property type="project" value="InterPro"/>
</dbReference>
<name>A0A2I0L3R8_PUNGR</name>
<organism evidence="2 3">
    <name type="scientific">Punica granatum</name>
    <name type="common">Pomegranate</name>
    <dbReference type="NCBI Taxonomy" id="22663"/>
    <lineage>
        <taxon>Eukaryota</taxon>
        <taxon>Viridiplantae</taxon>
        <taxon>Streptophyta</taxon>
        <taxon>Embryophyta</taxon>
        <taxon>Tracheophyta</taxon>
        <taxon>Spermatophyta</taxon>
        <taxon>Magnoliopsida</taxon>
        <taxon>eudicotyledons</taxon>
        <taxon>Gunneridae</taxon>
        <taxon>Pentapetalae</taxon>
        <taxon>rosids</taxon>
        <taxon>malvids</taxon>
        <taxon>Myrtales</taxon>
        <taxon>Lythraceae</taxon>
        <taxon>Punica</taxon>
    </lineage>
</organism>
<dbReference type="InterPro" id="IPR012337">
    <property type="entry name" value="RNaseH-like_sf"/>
</dbReference>
<dbReference type="EMBL" id="PGOL01000193">
    <property type="protein sequence ID" value="PKI74776.1"/>
    <property type="molecule type" value="Genomic_DNA"/>
</dbReference>
<reference evidence="2 3" key="1">
    <citation type="submission" date="2017-11" db="EMBL/GenBank/DDBJ databases">
        <title>De-novo sequencing of pomegranate (Punica granatum L.) genome.</title>
        <authorList>
            <person name="Akparov Z."/>
            <person name="Amiraslanov A."/>
            <person name="Hajiyeva S."/>
            <person name="Abbasov M."/>
            <person name="Kaur K."/>
            <person name="Hamwieh A."/>
            <person name="Solovyev V."/>
            <person name="Salamov A."/>
            <person name="Braich B."/>
            <person name="Kosarev P."/>
            <person name="Mahmoud A."/>
            <person name="Hajiyev E."/>
            <person name="Babayeva S."/>
            <person name="Izzatullayeva V."/>
            <person name="Mammadov A."/>
            <person name="Mammadov A."/>
            <person name="Sharifova S."/>
            <person name="Ojaghi J."/>
            <person name="Eynullazada K."/>
            <person name="Bayramov B."/>
            <person name="Abdulazimova A."/>
            <person name="Shahmuradov I."/>
        </authorList>
    </citation>
    <scope>NUCLEOTIDE SEQUENCE [LARGE SCALE GENOMIC DNA]</scope>
    <source>
        <strain evidence="3">cv. AG2017</strain>
        <tissue evidence="2">Leaf</tissue>
    </source>
</reference>
<dbReference type="AlphaFoldDB" id="A0A2I0L3R8"/>
<dbReference type="InterPro" id="IPR036397">
    <property type="entry name" value="RNaseH_sf"/>
</dbReference>
<accession>A0A2I0L3R8</accession>
<protein>
    <recommendedName>
        <fullName evidence="1">Integrase catalytic domain-containing protein</fullName>
    </recommendedName>
</protein>
<proteinExistence type="predicted"/>
<dbReference type="PROSITE" id="PS50994">
    <property type="entry name" value="INTEGRASE"/>
    <property type="match status" value="1"/>
</dbReference>
<dbReference type="Gene3D" id="3.30.420.10">
    <property type="entry name" value="Ribonuclease H-like superfamily/Ribonuclease H"/>
    <property type="match status" value="2"/>
</dbReference>
<dbReference type="GO" id="GO:0015074">
    <property type="term" value="P:DNA integration"/>
    <property type="evidence" value="ECO:0007669"/>
    <property type="project" value="InterPro"/>
</dbReference>
<dbReference type="SUPFAM" id="SSF53098">
    <property type="entry name" value="Ribonuclease H-like"/>
    <property type="match status" value="2"/>
</dbReference>
<dbReference type="GO" id="GO:0004523">
    <property type="term" value="F:RNA-DNA hybrid ribonuclease activity"/>
    <property type="evidence" value="ECO:0007669"/>
    <property type="project" value="InterPro"/>
</dbReference>
<dbReference type="PANTHER" id="PTHR48475">
    <property type="entry name" value="RIBONUCLEASE H"/>
    <property type="match status" value="1"/>
</dbReference>
<dbReference type="STRING" id="22663.A0A2I0L3R8"/>
<comment type="caution">
    <text evidence="2">The sequence shown here is derived from an EMBL/GenBank/DDBJ whole genome shotgun (WGS) entry which is preliminary data.</text>
</comment>
<evidence type="ECO:0000313" key="2">
    <source>
        <dbReference type="EMBL" id="PKI74776.1"/>
    </source>
</evidence>
<evidence type="ECO:0000259" key="1">
    <source>
        <dbReference type="PROSITE" id="PS50994"/>
    </source>
</evidence>
<keyword evidence="3" id="KW-1185">Reference proteome</keyword>
<gene>
    <name evidence="2" type="ORF">CRG98_004794</name>
</gene>
<dbReference type="PANTHER" id="PTHR48475:SF2">
    <property type="entry name" value="RIBONUCLEASE H"/>
    <property type="match status" value="1"/>
</dbReference>
<dbReference type="InterPro" id="IPR002156">
    <property type="entry name" value="RNaseH_domain"/>
</dbReference>
<feature type="domain" description="Integrase catalytic" evidence="1">
    <location>
        <begin position="108"/>
        <end position="194"/>
    </location>
</feature>
<dbReference type="Proteomes" id="UP000233551">
    <property type="component" value="Unassembled WGS sequence"/>
</dbReference>
<evidence type="ECO:0000313" key="3">
    <source>
        <dbReference type="Proteomes" id="UP000233551"/>
    </source>
</evidence>
<dbReference type="Pfam" id="PF13456">
    <property type="entry name" value="RVT_3"/>
    <property type="match status" value="1"/>
</dbReference>
<dbReference type="InterPro" id="IPR001584">
    <property type="entry name" value="Integrase_cat-core"/>
</dbReference>